<dbReference type="Proteomes" id="UP000003793">
    <property type="component" value="Unassembled WGS sequence"/>
</dbReference>
<sequence length="419" mass="45573">MHHFLLCNVRIPRFITLYLLVPKSYIIISGIFRYFHLILKLLWEFSFLHLFILLFLCYDRTDCYESNLFISLERGISMNFITKSWKGILLCLVIAVPCWFLGQTFPIIGGPVFGILAGMIITLLLKDKSMFQNGITFVSKKVLQYAVILLGFGLNLSVILETGKQSLPIIVTTISTSLIIAYLLHKVMHVPGNISTLVGVGSSICGGSAIAATAPVIDADDEEVAQAISVIFFFNMLAALFFPSLGALLGFSTKSGEAFGIFAGTAINDTSSVTAAASTWDSLYALGSATLDKAVTVKLTRTLAIIPITLVLAFIRTRSSKAEGKKVEFKKIFPMFILYFVLASVITTIATSAGVSADVFTPLKTLSKFFIVLAMSAVGLNTNIIKLIKTGGKPLALGFCCWIGITIASLSMQHVLGIW</sequence>
<feature type="transmembrane region" description="Helical" evidence="7">
    <location>
        <begin position="84"/>
        <end position="102"/>
    </location>
</feature>
<feature type="transmembrane region" description="Helical" evidence="7">
    <location>
        <begin position="12"/>
        <end position="35"/>
    </location>
</feature>
<feature type="transmembrane region" description="Helical" evidence="7">
    <location>
        <begin position="166"/>
        <end position="184"/>
    </location>
</feature>
<evidence type="ECO:0000256" key="1">
    <source>
        <dbReference type="ARBA" id="ARBA00004651"/>
    </source>
</evidence>
<dbReference type="InterPro" id="IPR018383">
    <property type="entry name" value="UPF0324_pro"/>
</dbReference>
<keyword evidence="6 7" id="KW-0472">Membrane</keyword>
<keyword evidence="3" id="KW-1003">Cell membrane</keyword>
<feature type="transmembrane region" description="Helical" evidence="7">
    <location>
        <begin position="258"/>
        <end position="279"/>
    </location>
</feature>
<evidence type="ECO:0000313" key="8">
    <source>
        <dbReference type="EMBL" id="EEG89070.1"/>
    </source>
</evidence>
<dbReference type="AlphaFoldDB" id="C0BAE5"/>
<evidence type="ECO:0000256" key="3">
    <source>
        <dbReference type="ARBA" id="ARBA00022475"/>
    </source>
</evidence>
<name>C0BAE5_9FIRM</name>
<evidence type="ECO:0000313" key="9">
    <source>
        <dbReference type="Proteomes" id="UP000003793"/>
    </source>
</evidence>
<evidence type="ECO:0000256" key="4">
    <source>
        <dbReference type="ARBA" id="ARBA00022692"/>
    </source>
</evidence>
<feature type="transmembrane region" description="Helical" evidence="7">
    <location>
        <begin position="108"/>
        <end position="126"/>
    </location>
</feature>
<dbReference type="PANTHER" id="PTHR30106:SF1">
    <property type="entry name" value="UPF0324 MEMBRANE PROTEIN FN0533"/>
    <property type="match status" value="1"/>
</dbReference>
<comment type="similarity">
    <text evidence="2">Belongs to the UPF0324 family.</text>
</comment>
<evidence type="ECO:0000256" key="6">
    <source>
        <dbReference type="ARBA" id="ARBA00023136"/>
    </source>
</evidence>
<evidence type="ECO:0000256" key="2">
    <source>
        <dbReference type="ARBA" id="ARBA00007977"/>
    </source>
</evidence>
<evidence type="ECO:0000256" key="7">
    <source>
        <dbReference type="SAM" id="Phobius"/>
    </source>
</evidence>
<dbReference type="GO" id="GO:0005886">
    <property type="term" value="C:plasma membrane"/>
    <property type="evidence" value="ECO:0007669"/>
    <property type="project" value="UniProtKB-SubCell"/>
</dbReference>
<feature type="transmembrane region" description="Helical" evidence="7">
    <location>
        <begin position="196"/>
        <end position="217"/>
    </location>
</feature>
<keyword evidence="4 7" id="KW-0812">Transmembrane</keyword>
<feature type="transmembrane region" description="Helical" evidence="7">
    <location>
        <begin position="395"/>
        <end position="416"/>
    </location>
</feature>
<dbReference type="Pfam" id="PF03601">
    <property type="entry name" value="Cons_hypoth698"/>
    <property type="match status" value="1"/>
</dbReference>
<dbReference type="EMBL" id="ABVR01000041">
    <property type="protein sequence ID" value="EEG89070.1"/>
    <property type="molecule type" value="Genomic_DNA"/>
</dbReference>
<feature type="transmembrane region" description="Helical" evidence="7">
    <location>
        <begin position="41"/>
        <end position="58"/>
    </location>
</feature>
<dbReference type="PANTHER" id="PTHR30106">
    <property type="entry name" value="INNER MEMBRANE PROTEIN YEIH-RELATED"/>
    <property type="match status" value="1"/>
</dbReference>
<reference evidence="8 9" key="1">
    <citation type="submission" date="2009-02" db="EMBL/GenBank/DDBJ databases">
        <authorList>
            <person name="Fulton L."/>
            <person name="Clifton S."/>
            <person name="Fulton B."/>
            <person name="Xu J."/>
            <person name="Minx P."/>
            <person name="Pepin K.H."/>
            <person name="Johnson M."/>
            <person name="Bhonagiri V."/>
            <person name="Nash W.E."/>
            <person name="Mardis E.R."/>
            <person name="Wilson R.K."/>
        </authorList>
    </citation>
    <scope>NUCLEOTIDE SEQUENCE [LARGE SCALE GENOMIC DNA]</scope>
    <source>
        <strain evidence="8 9">ATCC 27758</strain>
    </source>
</reference>
<feature type="transmembrane region" description="Helical" evidence="7">
    <location>
        <begin position="229"/>
        <end position="251"/>
    </location>
</feature>
<feature type="transmembrane region" description="Helical" evidence="7">
    <location>
        <begin position="369"/>
        <end position="388"/>
    </location>
</feature>
<organism evidence="8 9">
    <name type="scientific">Coprococcus comes ATCC 27758</name>
    <dbReference type="NCBI Taxonomy" id="470146"/>
    <lineage>
        <taxon>Bacteria</taxon>
        <taxon>Bacillati</taxon>
        <taxon>Bacillota</taxon>
        <taxon>Clostridia</taxon>
        <taxon>Lachnospirales</taxon>
        <taxon>Lachnospiraceae</taxon>
        <taxon>Coprococcus</taxon>
    </lineage>
</organism>
<evidence type="ECO:0000256" key="5">
    <source>
        <dbReference type="ARBA" id="ARBA00022989"/>
    </source>
</evidence>
<feature type="transmembrane region" description="Helical" evidence="7">
    <location>
        <begin position="142"/>
        <end position="160"/>
    </location>
</feature>
<feature type="transmembrane region" description="Helical" evidence="7">
    <location>
        <begin position="299"/>
        <end position="315"/>
    </location>
</feature>
<reference evidence="8 9" key="2">
    <citation type="submission" date="2009-03" db="EMBL/GenBank/DDBJ databases">
        <title>Draft genome sequence of Coprococcus comes (ATCC 27758).</title>
        <authorList>
            <person name="Sudarsanam P."/>
            <person name="Ley R."/>
            <person name="Guruge J."/>
            <person name="Turnbaugh P.J."/>
            <person name="Mahowald M."/>
            <person name="Liep D."/>
            <person name="Gordon J."/>
        </authorList>
    </citation>
    <scope>NUCLEOTIDE SEQUENCE [LARGE SCALE GENOMIC DNA]</scope>
    <source>
        <strain evidence="8 9">ATCC 27758</strain>
    </source>
</reference>
<protein>
    <submittedName>
        <fullName evidence="8">Uncharacterized protein</fullName>
    </submittedName>
</protein>
<keyword evidence="5 7" id="KW-1133">Transmembrane helix</keyword>
<dbReference type="HOGENOM" id="CLU_033541_2_1_9"/>
<comment type="caution">
    <text evidence="8">The sequence shown here is derived from an EMBL/GenBank/DDBJ whole genome shotgun (WGS) entry which is preliminary data.</text>
</comment>
<feature type="transmembrane region" description="Helical" evidence="7">
    <location>
        <begin position="336"/>
        <end position="357"/>
    </location>
</feature>
<comment type="subcellular location">
    <subcellularLocation>
        <location evidence="1">Cell membrane</location>
        <topology evidence="1">Multi-pass membrane protein</topology>
    </subcellularLocation>
</comment>
<gene>
    <name evidence="8" type="ORF">COPCOM_02047</name>
</gene>
<accession>C0BAE5</accession>
<proteinExistence type="inferred from homology"/>